<gene>
    <name evidence="2" type="ORF">LCGC14_1171080</name>
</gene>
<evidence type="ECO:0000313" key="2">
    <source>
        <dbReference type="EMBL" id="KKM97139.1"/>
    </source>
</evidence>
<dbReference type="AlphaFoldDB" id="A0A0F9LPT6"/>
<dbReference type="EMBL" id="LAZR01005785">
    <property type="protein sequence ID" value="KKM97139.1"/>
    <property type="molecule type" value="Genomic_DNA"/>
</dbReference>
<proteinExistence type="predicted"/>
<sequence length="57" mass="6460">MTDHDRAKQAATQKAQELGYADLADLGRRTNDGDYNHPDMKAVRAVWSQTLFPRKVT</sequence>
<protein>
    <submittedName>
        <fullName evidence="2">Uncharacterized protein</fullName>
    </submittedName>
</protein>
<comment type="caution">
    <text evidence="2">The sequence shown here is derived from an EMBL/GenBank/DDBJ whole genome shotgun (WGS) entry which is preliminary data.</text>
</comment>
<feature type="region of interest" description="Disordered" evidence="1">
    <location>
        <begin position="1"/>
        <end position="38"/>
    </location>
</feature>
<organism evidence="2">
    <name type="scientific">marine sediment metagenome</name>
    <dbReference type="NCBI Taxonomy" id="412755"/>
    <lineage>
        <taxon>unclassified sequences</taxon>
        <taxon>metagenomes</taxon>
        <taxon>ecological metagenomes</taxon>
    </lineage>
</organism>
<evidence type="ECO:0000256" key="1">
    <source>
        <dbReference type="SAM" id="MobiDB-lite"/>
    </source>
</evidence>
<feature type="compositionally biased region" description="Basic and acidic residues" evidence="1">
    <location>
        <begin position="25"/>
        <end position="38"/>
    </location>
</feature>
<reference evidence="2" key="1">
    <citation type="journal article" date="2015" name="Nature">
        <title>Complex archaea that bridge the gap between prokaryotes and eukaryotes.</title>
        <authorList>
            <person name="Spang A."/>
            <person name="Saw J.H."/>
            <person name="Jorgensen S.L."/>
            <person name="Zaremba-Niedzwiedzka K."/>
            <person name="Martijn J."/>
            <person name="Lind A.E."/>
            <person name="van Eijk R."/>
            <person name="Schleper C."/>
            <person name="Guy L."/>
            <person name="Ettema T.J."/>
        </authorList>
    </citation>
    <scope>NUCLEOTIDE SEQUENCE</scope>
</reference>
<accession>A0A0F9LPT6</accession>
<name>A0A0F9LPT6_9ZZZZ</name>